<evidence type="ECO:0000256" key="2">
    <source>
        <dbReference type="ARBA" id="ARBA00022801"/>
    </source>
</evidence>
<feature type="domain" description="LD-carboxypeptidase C-terminal" evidence="5">
    <location>
        <begin position="212"/>
        <end position="327"/>
    </location>
</feature>
<accession>A0A918WHR0</accession>
<dbReference type="InterPro" id="IPR040921">
    <property type="entry name" value="Peptidase_S66C"/>
</dbReference>
<dbReference type="Gene3D" id="3.40.50.10740">
    <property type="entry name" value="Class I glutamine amidotransferase-like"/>
    <property type="match status" value="1"/>
</dbReference>
<dbReference type="RefSeq" id="WP_190109657.1">
    <property type="nucleotide sequence ID" value="NZ_BMVB01000006.1"/>
</dbReference>
<feature type="active site" description="Charge relay system" evidence="3">
    <location>
        <position position="243"/>
    </location>
</feature>
<comment type="similarity">
    <text evidence="1">Belongs to the peptidase S66 family.</text>
</comment>
<organism evidence="6 7">
    <name type="scientific">Streptomyces cinnamoneus</name>
    <name type="common">Streptoverticillium cinnamoneum</name>
    <dbReference type="NCBI Taxonomy" id="53446"/>
    <lineage>
        <taxon>Bacteria</taxon>
        <taxon>Bacillati</taxon>
        <taxon>Actinomycetota</taxon>
        <taxon>Actinomycetes</taxon>
        <taxon>Kitasatosporales</taxon>
        <taxon>Streptomycetaceae</taxon>
        <taxon>Streptomyces</taxon>
        <taxon>Streptomyces cinnamoneus group</taxon>
    </lineage>
</organism>
<dbReference type="Pfam" id="PF17676">
    <property type="entry name" value="Peptidase_S66C"/>
    <property type="match status" value="1"/>
</dbReference>
<evidence type="ECO:0000313" key="6">
    <source>
        <dbReference type="EMBL" id="GHC47359.1"/>
    </source>
</evidence>
<dbReference type="InterPro" id="IPR029062">
    <property type="entry name" value="Class_I_gatase-like"/>
</dbReference>
<protein>
    <submittedName>
        <fullName evidence="6">LD-carboxypeptidase</fullName>
    </submittedName>
</protein>
<dbReference type="InterPro" id="IPR027461">
    <property type="entry name" value="Carboxypeptidase_A_C_sf"/>
</dbReference>
<dbReference type="InterPro" id="IPR003507">
    <property type="entry name" value="S66_fam"/>
</dbReference>
<evidence type="ECO:0000313" key="7">
    <source>
        <dbReference type="Proteomes" id="UP000646244"/>
    </source>
</evidence>
<proteinExistence type="inferred from homology"/>
<dbReference type="Gene3D" id="3.50.30.60">
    <property type="entry name" value="LD-carboxypeptidase A C-terminal domain-like"/>
    <property type="match status" value="1"/>
</dbReference>
<dbReference type="Pfam" id="PF02016">
    <property type="entry name" value="Peptidase_S66"/>
    <property type="match status" value="1"/>
</dbReference>
<feature type="active site" description="Charge relay system" evidence="3">
    <location>
        <position position="312"/>
    </location>
</feature>
<evidence type="ECO:0000256" key="3">
    <source>
        <dbReference type="PIRSR" id="PIRSR028757-1"/>
    </source>
</evidence>
<reference evidence="6" key="1">
    <citation type="journal article" date="2014" name="Int. J. Syst. Evol. Microbiol.">
        <title>Complete genome sequence of Corynebacterium casei LMG S-19264T (=DSM 44701T), isolated from a smear-ripened cheese.</title>
        <authorList>
            <consortium name="US DOE Joint Genome Institute (JGI-PGF)"/>
            <person name="Walter F."/>
            <person name="Albersmeier A."/>
            <person name="Kalinowski J."/>
            <person name="Ruckert C."/>
        </authorList>
    </citation>
    <scope>NUCLEOTIDE SEQUENCE</scope>
    <source>
        <strain evidence="6">JCM 4633</strain>
    </source>
</reference>
<evidence type="ECO:0000259" key="5">
    <source>
        <dbReference type="Pfam" id="PF17676"/>
    </source>
</evidence>
<reference evidence="6" key="2">
    <citation type="submission" date="2020-09" db="EMBL/GenBank/DDBJ databases">
        <authorList>
            <person name="Sun Q."/>
            <person name="Ohkuma M."/>
        </authorList>
    </citation>
    <scope>NUCLEOTIDE SEQUENCE</scope>
    <source>
        <strain evidence="6">JCM 4633</strain>
    </source>
</reference>
<dbReference type="EMBL" id="BMVB01000006">
    <property type="protein sequence ID" value="GHC47359.1"/>
    <property type="molecule type" value="Genomic_DNA"/>
</dbReference>
<dbReference type="GO" id="GO:0016787">
    <property type="term" value="F:hydrolase activity"/>
    <property type="evidence" value="ECO:0007669"/>
    <property type="project" value="UniProtKB-KW"/>
</dbReference>
<dbReference type="PANTHER" id="PTHR30237">
    <property type="entry name" value="MURAMOYLTETRAPEPTIDE CARBOXYPEPTIDASE"/>
    <property type="match status" value="1"/>
</dbReference>
<dbReference type="Proteomes" id="UP000646244">
    <property type="component" value="Unassembled WGS sequence"/>
</dbReference>
<dbReference type="SUPFAM" id="SSF52317">
    <property type="entry name" value="Class I glutamine amidotransferase-like"/>
    <property type="match status" value="1"/>
</dbReference>
<dbReference type="SUPFAM" id="SSF141986">
    <property type="entry name" value="LD-carboxypeptidase A C-terminal domain-like"/>
    <property type="match status" value="1"/>
</dbReference>
<dbReference type="PIRSF" id="PIRSF028757">
    <property type="entry name" value="LD-carboxypeptidase"/>
    <property type="match status" value="1"/>
</dbReference>
<gene>
    <name evidence="6" type="ORF">GCM10010507_23640</name>
</gene>
<feature type="active site" description="Nucleophile" evidence="3">
    <location>
        <position position="119"/>
    </location>
</feature>
<dbReference type="CDD" id="cd07062">
    <property type="entry name" value="Peptidase_S66_mccF_like"/>
    <property type="match status" value="1"/>
</dbReference>
<name>A0A918WHR0_STRCJ</name>
<dbReference type="AlphaFoldDB" id="A0A918WHR0"/>
<evidence type="ECO:0000256" key="1">
    <source>
        <dbReference type="ARBA" id="ARBA00010233"/>
    </source>
</evidence>
<dbReference type="InterPro" id="IPR027478">
    <property type="entry name" value="LdcA_N"/>
</dbReference>
<comment type="caution">
    <text evidence="6">The sequence shown here is derived from an EMBL/GenBank/DDBJ whole genome shotgun (WGS) entry which is preliminary data.</text>
</comment>
<dbReference type="InterPro" id="IPR040449">
    <property type="entry name" value="Peptidase_S66_N"/>
</dbReference>
<feature type="domain" description="LD-carboxypeptidase N-terminal" evidence="4">
    <location>
        <begin position="20"/>
        <end position="139"/>
    </location>
</feature>
<evidence type="ECO:0000259" key="4">
    <source>
        <dbReference type="Pfam" id="PF02016"/>
    </source>
</evidence>
<keyword evidence="2" id="KW-0378">Hydrolase</keyword>
<sequence length="340" mass="35926">MPRPADTLLLPPALRPGDTIAVVSPACPAAASLPAEVGRGLAALRALGFRTTTMPHALGRRRWTAGTVEQRLDDLHAAFADPAVRGVLYTIGGDHSAQLLPGLDLDLIAANPKVLCGYSDATVLLSAVHARTGLVTFYGPALIPQFGELPAPYPETVEHFLRVAGTPAPAGPCPVLPYQVVDLDFARREREQRPRDRSAAPPRTVLVPGTAEGPVLAACLPSLRHLIGTPWQPDTRGRLLFLEPSEPPYSPATADADLWHLSNSGLLDEVAGVVFGRPLGWSEDDRHAFHEAALDCLARLGVPVLADLEFGHTNPILTLPNGVAARLGGTEVTLLGPAVA</sequence>